<organism evidence="4">
    <name type="scientific">bioreactor metagenome</name>
    <dbReference type="NCBI Taxonomy" id="1076179"/>
    <lineage>
        <taxon>unclassified sequences</taxon>
        <taxon>metagenomes</taxon>
        <taxon>ecological metagenomes</taxon>
    </lineage>
</organism>
<dbReference type="GO" id="GO:0052837">
    <property type="term" value="P:thiazole biosynthetic process"/>
    <property type="evidence" value="ECO:0007669"/>
    <property type="project" value="TreeGrafter"/>
</dbReference>
<evidence type="ECO:0000313" key="4">
    <source>
        <dbReference type="EMBL" id="MPM87585.1"/>
    </source>
</evidence>
<dbReference type="EMBL" id="VSSQ01035384">
    <property type="protein sequence ID" value="MPM87585.1"/>
    <property type="molecule type" value="Genomic_DNA"/>
</dbReference>
<dbReference type="GO" id="GO:0005829">
    <property type="term" value="C:cytosol"/>
    <property type="evidence" value="ECO:0007669"/>
    <property type="project" value="TreeGrafter"/>
</dbReference>
<dbReference type="Pfam" id="PF02568">
    <property type="entry name" value="ThiI"/>
    <property type="match status" value="1"/>
</dbReference>
<dbReference type="InterPro" id="IPR050102">
    <property type="entry name" value="tRNA_sulfurtransferase_ThiI"/>
</dbReference>
<feature type="domain" description="Thil AANH" evidence="3">
    <location>
        <begin position="3"/>
        <end position="73"/>
    </location>
</feature>
<evidence type="ECO:0000256" key="1">
    <source>
        <dbReference type="ARBA" id="ARBA00022741"/>
    </source>
</evidence>
<dbReference type="EC" id="2.8.1.4" evidence="4"/>
<dbReference type="Gene3D" id="3.40.50.620">
    <property type="entry name" value="HUPs"/>
    <property type="match status" value="1"/>
</dbReference>
<evidence type="ECO:0000256" key="2">
    <source>
        <dbReference type="ARBA" id="ARBA00022840"/>
    </source>
</evidence>
<keyword evidence="1" id="KW-0547">Nucleotide-binding</keyword>
<keyword evidence="4" id="KW-0808">Transferase</keyword>
<dbReference type="InterPro" id="IPR020536">
    <property type="entry name" value="ThiI_AANH"/>
</dbReference>
<accession>A0A645DEE3</accession>
<comment type="caution">
    <text evidence="4">The sequence shown here is derived from an EMBL/GenBank/DDBJ whole genome shotgun (WGS) entry which is preliminary data.</text>
</comment>
<name>A0A645DEE3_9ZZZZ</name>
<reference evidence="4" key="1">
    <citation type="submission" date="2019-08" db="EMBL/GenBank/DDBJ databases">
        <authorList>
            <person name="Kucharzyk K."/>
            <person name="Murdoch R.W."/>
            <person name="Higgins S."/>
            <person name="Loffler F."/>
        </authorList>
    </citation>
    <scope>NUCLEOTIDE SEQUENCE</scope>
</reference>
<dbReference type="GO" id="GO:0005524">
    <property type="term" value="F:ATP binding"/>
    <property type="evidence" value="ECO:0007669"/>
    <property type="project" value="UniProtKB-KW"/>
</dbReference>
<evidence type="ECO:0000259" key="3">
    <source>
        <dbReference type="Pfam" id="PF02568"/>
    </source>
</evidence>
<dbReference type="InterPro" id="IPR014729">
    <property type="entry name" value="Rossmann-like_a/b/a_fold"/>
</dbReference>
<dbReference type="AlphaFoldDB" id="A0A645DEE3"/>
<dbReference type="SUPFAM" id="SSF52402">
    <property type="entry name" value="Adenine nucleotide alpha hydrolases-like"/>
    <property type="match status" value="1"/>
</dbReference>
<dbReference type="GO" id="GO:0004810">
    <property type="term" value="F:CCA tRNA nucleotidyltransferase activity"/>
    <property type="evidence" value="ECO:0007669"/>
    <property type="project" value="InterPro"/>
</dbReference>
<proteinExistence type="predicted"/>
<protein>
    <submittedName>
        <fullName evidence="4">Putative tRNA sulfurtransferase</fullName>
        <ecNumber evidence="4">2.8.1.4</ecNumber>
    </submittedName>
</protein>
<gene>
    <name evidence="4" type="primary">thiI_19</name>
    <name evidence="4" type="ORF">SDC9_134685</name>
</gene>
<dbReference type="GO" id="GO:0140741">
    <property type="term" value="F:tRNA-uracil-4 sulfurtransferase activity"/>
    <property type="evidence" value="ECO:0007669"/>
    <property type="project" value="UniProtKB-EC"/>
</dbReference>
<dbReference type="GO" id="GO:0002937">
    <property type="term" value="P:tRNA 4-thiouridine biosynthesis"/>
    <property type="evidence" value="ECO:0007669"/>
    <property type="project" value="TreeGrafter"/>
</dbReference>
<dbReference type="PANTHER" id="PTHR43209">
    <property type="entry name" value="TRNA SULFURTRANSFERASE"/>
    <property type="match status" value="1"/>
</dbReference>
<dbReference type="PANTHER" id="PTHR43209:SF1">
    <property type="entry name" value="TRNA SULFURTRANSFERASE"/>
    <property type="match status" value="1"/>
</dbReference>
<sequence length="92" mass="10389">MEALRSSEDVCNLPVLRPVIGMDKEEIVRIARHIGTFDTSILPFEDCCTVFTPRHPKTHPKLDDVRAAESVMDVDALVQKAVDGDERVRISW</sequence>
<keyword evidence="2" id="KW-0067">ATP-binding</keyword>